<proteinExistence type="predicted"/>
<organism evidence="1">
    <name type="scientific">uncultured Caudovirales phage</name>
    <dbReference type="NCBI Taxonomy" id="2100421"/>
    <lineage>
        <taxon>Viruses</taxon>
        <taxon>Duplodnaviria</taxon>
        <taxon>Heunggongvirae</taxon>
        <taxon>Uroviricota</taxon>
        <taxon>Caudoviricetes</taxon>
        <taxon>Peduoviridae</taxon>
        <taxon>Maltschvirus</taxon>
        <taxon>Maltschvirus maltsch</taxon>
    </lineage>
</organism>
<protein>
    <submittedName>
        <fullName evidence="1">Uncharacterized protein</fullName>
    </submittedName>
</protein>
<accession>A0A6J5SCV7</accession>
<name>A0A6J5SCV7_9CAUD</name>
<reference evidence="1" key="1">
    <citation type="submission" date="2020-05" db="EMBL/GenBank/DDBJ databases">
        <authorList>
            <person name="Chiriac C."/>
            <person name="Salcher M."/>
            <person name="Ghai R."/>
            <person name="Kavagutti S V."/>
        </authorList>
    </citation>
    <scope>NUCLEOTIDE SEQUENCE</scope>
</reference>
<evidence type="ECO:0000313" key="1">
    <source>
        <dbReference type="EMBL" id="CAB4211705.1"/>
    </source>
</evidence>
<gene>
    <name evidence="1" type="ORF">UFOVP1419_8</name>
</gene>
<dbReference type="EMBL" id="LR797377">
    <property type="protein sequence ID" value="CAB4211705.1"/>
    <property type="molecule type" value="Genomic_DNA"/>
</dbReference>
<sequence length="117" mass="13308">MIRLIHDHGYETSRDYELLVGLMKKTAVVCFIDYVWMDGAVTRDVAATIFNSNISGNDVFDISCRGTSYAYTWSASSFIKCCQKYNVEFIIPVVYEQCTDCGARIPSEYFKLHDCGD</sequence>